<dbReference type="EMBL" id="CP003620">
    <property type="protein sequence ID" value="AFZ14032.1"/>
    <property type="molecule type" value="Genomic_DNA"/>
</dbReference>
<gene>
    <name evidence="3" type="ORF">Cri9333_3199</name>
</gene>
<dbReference type="Pfam" id="PF01882">
    <property type="entry name" value="DUF58"/>
    <property type="match status" value="1"/>
</dbReference>
<feature type="domain" description="DUF58" evidence="2">
    <location>
        <begin position="227"/>
        <end position="300"/>
    </location>
</feature>
<dbReference type="HOGENOM" id="CLU_686673_0_0_3"/>
<dbReference type="Proteomes" id="UP000010472">
    <property type="component" value="Chromosome"/>
</dbReference>
<organism evidence="3 4">
    <name type="scientific">Crinalium epipsammum PCC 9333</name>
    <dbReference type="NCBI Taxonomy" id="1173022"/>
    <lineage>
        <taxon>Bacteria</taxon>
        <taxon>Bacillati</taxon>
        <taxon>Cyanobacteriota</taxon>
        <taxon>Cyanophyceae</taxon>
        <taxon>Gomontiellales</taxon>
        <taxon>Gomontiellaceae</taxon>
        <taxon>Crinalium</taxon>
    </lineage>
</organism>
<evidence type="ECO:0000313" key="4">
    <source>
        <dbReference type="Proteomes" id="UP000010472"/>
    </source>
</evidence>
<proteinExistence type="predicted"/>
<reference evidence="3 4" key="1">
    <citation type="submission" date="2012-06" db="EMBL/GenBank/DDBJ databases">
        <title>Finished chromosome of genome of Crinalium epipsammum PCC 9333.</title>
        <authorList>
            <consortium name="US DOE Joint Genome Institute"/>
            <person name="Gugger M."/>
            <person name="Coursin T."/>
            <person name="Rippka R."/>
            <person name="Tandeau De Marsac N."/>
            <person name="Huntemann M."/>
            <person name="Wei C.-L."/>
            <person name="Han J."/>
            <person name="Detter J.C."/>
            <person name="Han C."/>
            <person name="Tapia R."/>
            <person name="Davenport K."/>
            <person name="Daligault H."/>
            <person name="Erkkila T."/>
            <person name="Gu W."/>
            <person name="Munk A.C.C."/>
            <person name="Teshima H."/>
            <person name="Xu Y."/>
            <person name="Chain P."/>
            <person name="Chen A."/>
            <person name="Krypides N."/>
            <person name="Mavromatis K."/>
            <person name="Markowitz V."/>
            <person name="Szeto E."/>
            <person name="Ivanova N."/>
            <person name="Mikhailova N."/>
            <person name="Ovchinnikova G."/>
            <person name="Pagani I."/>
            <person name="Pati A."/>
            <person name="Goodwin L."/>
            <person name="Peters L."/>
            <person name="Pitluck S."/>
            <person name="Woyke T."/>
            <person name="Kerfeld C."/>
        </authorList>
    </citation>
    <scope>NUCLEOTIDE SEQUENCE [LARGE SCALE GENOMIC DNA]</scope>
    <source>
        <strain evidence="3 4">PCC 9333</strain>
    </source>
</reference>
<dbReference type="InterPro" id="IPR002881">
    <property type="entry name" value="DUF58"/>
</dbReference>
<feature type="transmembrane region" description="Helical" evidence="1">
    <location>
        <begin position="54"/>
        <end position="75"/>
    </location>
</feature>
<dbReference type="PANTHER" id="PTHR34351:SF1">
    <property type="entry name" value="SLR1927 PROTEIN"/>
    <property type="match status" value="1"/>
</dbReference>
<dbReference type="AlphaFoldDB" id="K9W2R9"/>
<dbReference type="STRING" id="1173022.Cri9333_3199"/>
<keyword evidence="1" id="KW-0472">Membrane</keyword>
<dbReference type="KEGG" id="cep:Cri9333_3199"/>
<evidence type="ECO:0000313" key="3">
    <source>
        <dbReference type="EMBL" id="AFZ14032.1"/>
    </source>
</evidence>
<feature type="transmembrane region" description="Helical" evidence="1">
    <location>
        <begin position="27"/>
        <end position="48"/>
    </location>
</feature>
<protein>
    <recommendedName>
        <fullName evidence="2">DUF58 domain-containing protein</fullName>
    </recommendedName>
</protein>
<sequence>MLGWDLKRVEGSMGVINRITSWLETHWATPAYAGWLLLGIAICFFAAATNTMAGWLYVISGIIFAMLGLGAVLSVRSLRDLIVRRNPIPPVTVGDQLTIEVEIINQTKQPKTLLQVQDVLPFVLGKPVQISLETIPSQDAHRWIYYQPTQKRGVYRWDTVQLRTGAPLGLFWCRRFRDVPAKAFVYPTVLPLNSCPLVDQMGQDENSLYYNRDRRSHAATEGVTRALRPYRVGDPIRLIHWRTSARYGEFKVRELEVFTGGQEVIIGLDSAGVWDLEDFEQAVIAAASIYFYAGRSGLNAKLWTAATGLLWGNRVVLETLAAVNAGEDATAGDQPNLPLIWLTQNPVTLNSLSHGSRWVLWQPQSATPIKSANHNFPGISINTEQPLQVQLQQPLSNNW</sequence>
<evidence type="ECO:0000259" key="2">
    <source>
        <dbReference type="Pfam" id="PF01882"/>
    </source>
</evidence>
<evidence type="ECO:0000256" key="1">
    <source>
        <dbReference type="SAM" id="Phobius"/>
    </source>
</evidence>
<keyword evidence="4" id="KW-1185">Reference proteome</keyword>
<dbReference type="eggNOG" id="COG1721">
    <property type="taxonomic scope" value="Bacteria"/>
</dbReference>
<dbReference type="PANTHER" id="PTHR34351">
    <property type="entry name" value="SLR1927 PROTEIN-RELATED"/>
    <property type="match status" value="1"/>
</dbReference>
<keyword evidence="1" id="KW-0812">Transmembrane</keyword>
<accession>K9W2R9</accession>
<name>K9W2R9_9CYAN</name>
<dbReference type="PATRIC" id="fig|1173022.3.peg.3460"/>
<keyword evidence="1" id="KW-1133">Transmembrane helix</keyword>